<dbReference type="InterPro" id="IPR014721">
    <property type="entry name" value="Ribsml_uS5_D2-typ_fold_subgr"/>
</dbReference>
<dbReference type="SMART" id="SM00853">
    <property type="entry name" value="MutL_C"/>
    <property type="match status" value="1"/>
</dbReference>
<dbReference type="GO" id="GO:0016887">
    <property type="term" value="F:ATP hydrolysis activity"/>
    <property type="evidence" value="ECO:0007669"/>
    <property type="project" value="InterPro"/>
</dbReference>
<dbReference type="InterPro" id="IPR037198">
    <property type="entry name" value="MutL_C_sf"/>
</dbReference>
<keyword evidence="3 5" id="KW-0227">DNA damage</keyword>
<dbReference type="InterPro" id="IPR042121">
    <property type="entry name" value="MutL_C_regsub"/>
</dbReference>
<dbReference type="InterPro" id="IPR036890">
    <property type="entry name" value="HATPase_C_sf"/>
</dbReference>
<dbReference type="GO" id="GO:0006298">
    <property type="term" value="P:mismatch repair"/>
    <property type="evidence" value="ECO:0007669"/>
    <property type="project" value="UniProtKB-UniRule"/>
</dbReference>
<feature type="compositionally biased region" description="Basic and acidic residues" evidence="6">
    <location>
        <begin position="254"/>
        <end position="265"/>
    </location>
</feature>
<keyword evidence="4 5" id="KW-0234">DNA repair</keyword>
<comment type="similarity">
    <text evidence="1 5">Belongs to the DNA mismatch repair MutL/HexB family.</text>
</comment>
<comment type="function">
    <text evidence="5">This protein is involved in the repair of mismatches in DNA. It is required for dam-dependent methyl-directed DNA mismatch repair. May act as a 'molecular matchmaker', a protein that promotes the formation of a stable complex between two or more DNA-binding proteins in an ATP-dependent manner without itself being part of a final effector complex.</text>
</comment>
<dbReference type="Gene3D" id="3.30.230.10">
    <property type="match status" value="1"/>
</dbReference>
<dbReference type="InterPro" id="IPR038973">
    <property type="entry name" value="MutL/Mlh/Pms-like"/>
</dbReference>
<dbReference type="GO" id="GO:0030983">
    <property type="term" value="F:mismatched DNA binding"/>
    <property type="evidence" value="ECO:0007669"/>
    <property type="project" value="InterPro"/>
</dbReference>
<dbReference type="GO" id="GO:0032300">
    <property type="term" value="C:mismatch repair complex"/>
    <property type="evidence" value="ECO:0007669"/>
    <property type="project" value="InterPro"/>
</dbReference>
<gene>
    <name evidence="5" type="primary">mutL</name>
    <name evidence="9" type="ordered locus">Trebr_1844</name>
</gene>
<evidence type="ECO:0000259" key="8">
    <source>
        <dbReference type="SMART" id="SM01340"/>
    </source>
</evidence>
<dbReference type="Pfam" id="PF08676">
    <property type="entry name" value="MutL_C"/>
    <property type="match status" value="1"/>
</dbReference>
<feature type="region of interest" description="Disordered" evidence="6">
    <location>
        <begin position="459"/>
        <end position="481"/>
    </location>
</feature>
<feature type="domain" description="MutL C-terminal dimerisation" evidence="7">
    <location>
        <begin position="506"/>
        <end position="639"/>
    </location>
</feature>
<reference evidence="10" key="1">
    <citation type="submission" date="2011-04" db="EMBL/GenBank/DDBJ databases">
        <title>The complete genome of Treponema brennaborense DSM 12168.</title>
        <authorList>
            <person name="Lucas S."/>
            <person name="Han J."/>
            <person name="Lapidus A."/>
            <person name="Bruce D."/>
            <person name="Goodwin L."/>
            <person name="Pitluck S."/>
            <person name="Peters L."/>
            <person name="Kyrpides N."/>
            <person name="Mavromatis K."/>
            <person name="Ivanova N."/>
            <person name="Mikhailova N."/>
            <person name="Pagani I."/>
            <person name="Teshima H."/>
            <person name="Detter J.C."/>
            <person name="Tapia R."/>
            <person name="Han C."/>
            <person name="Land M."/>
            <person name="Hauser L."/>
            <person name="Markowitz V."/>
            <person name="Cheng J.-F."/>
            <person name="Hugenholtz P."/>
            <person name="Woyke T."/>
            <person name="Wu D."/>
            <person name="Gronow S."/>
            <person name="Wellnitz S."/>
            <person name="Brambilla E."/>
            <person name="Klenk H.-P."/>
            <person name="Eisen J.A."/>
        </authorList>
    </citation>
    <scope>NUCLEOTIDE SEQUENCE [LARGE SCALE GENOMIC DNA]</scope>
    <source>
        <strain evidence="10">DSM 12168 / CIP 105900 / DD5/3</strain>
    </source>
</reference>
<dbReference type="GO" id="GO:0005524">
    <property type="term" value="F:ATP binding"/>
    <property type="evidence" value="ECO:0007669"/>
    <property type="project" value="InterPro"/>
</dbReference>
<dbReference type="HAMAP" id="MF_00149">
    <property type="entry name" value="DNA_mis_repair"/>
    <property type="match status" value="1"/>
</dbReference>
<dbReference type="Gene3D" id="3.30.1370.100">
    <property type="entry name" value="MutL, C-terminal domain, regulatory subdomain"/>
    <property type="match status" value="1"/>
</dbReference>
<name>F4LIN9_TREBD</name>
<dbReference type="RefSeq" id="WP_013758968.1">
    <property type="nucleotide sequence ID" value="NC_015500.1"/>
</dbReference>
<evidence type="ECO:0000256" key="6">
    <source>
        <dbReference type="SAM" id="MobiDB-lite"/>
    </source>
</evidence>
<dbReference type="SUPFAM" id="SSF55874">
    <property type="entry name" value="ATPase domain of HSP90 chaperone/DNA topoisomerase II/histidine kinase"/>
    <property type="match status" value="1"/>
</dbReference>
<evidence type="ECO:0000256" key="2">
    <source>
        <dbReference type="ARBA" id="ARBA00021975"/>
    </source>
</evidence>
<dbReference type="SUPFAM" id="SSF54211">
    <property type="entry name" value="Ribosomal protein S5 domain 2-like"/>
    <property type="match status" value="1"/>
</dbReference>
<dbReference type="Gene3D" id="3.30.1540.20">
    <property type="entry name" value="MutL, C-terminal domain, dimerisation subdomain"/>
    <property type="match status" value="1"/>
</dbReference>
<feature type="domain" description="DNA mismatch repair protein S5" evidence="8">
    <location>
        <begin position="224"/>
        <end position="367"/>
    </location>
</feature>
<evidence type="ECO:0000256" key="4">
    <source>
        <dbReference type="ARBA" id="ARBA00023204"/>
    </source>
</evidence>
<organism evidence="9 10">
    <name type="scientific">Treponema brennaborense (strain DSM 12168 / CIP 105900 / DD5/3)</name>
    <dbReference type="NCBI Taxonomy" id="906968"/>
    <lineage>
        <taxon>Bacteria</taxon>
        <taxon>Pseudomonadati</taxon>
        <taxon>Spirochaetota</taxon>
        <taxon>Spirochaetia</taxon>
        <taxon>Spirochaetales</taxon>
        <taxon>Treponemataceae</taxon>
        <taxon>Treponema</taxon>
    </lineage>
</organism>
<dbReference type="SMART" id="SM01340">
    <property type="entry name" value="DNA_mis_repair"/>
    <property type="match status" value="1"/>
</dbReference>
<dbReference type="PANTHER" id="PTHR10073:SF12">
    <property type="entry name" value="DNA MISMATCH REPAIR PROTEIN MLH1"/>
    <property type="match status" value="1"/>
</dbReference>
<evidence type="ECO:0000256" key="5">
    <source>
        <dbReference type="HAMAP-Rule" id="MF_00149"/>
    </source>
</evidence>
<dbReference type="InterPro" id="IPR014790">
    <property type="entry name" value="MutL_C"/>
</dbReference>
<dbReference type="eggNOG" id="COG0323">
    <property type="taxonomic scope" value="Bacteria"/>
</dbReference>
<dbReference type="PANTHER" id="PTHR10073">
    <property type="entry name" value="DNA MISMATCH REPAIR PROTEIN MLH, PMS, MUTL"/>
    <property type="match status" value="1"/>
</dbReference>
<accession>F4LIN9</accession>
<dbReference type="SUPFAM" id="SSF118116">
    <property type="entry name" value="DNA mismatch repair protein MutL"/>
    <property type="match status" value="1"/>
</dbReference>
<evidence type="ECO:0000256" key="1">
    <source>
        <dbReference type="ARBA" id="ARBA00006082"/>
    </source>
</evidence>
<dbReference type="STRING" id="906968.Trebr_1844"/>
<dbReference type="FunFam" id="3.30.565.10:FF:000003">
    <property type="entry name" value="DNA mismatch repair endonuclease MutL"/>
    <property type="match status" value="1"/>
</dbReference>
<dbReference type="GO" id="GO:0140664">
    <property type="term" value="F:ATP-dependent DNA damage sensor activity"/>
    <property type="evidence" value="ECO:0007669"/>
    <property type="project" value="InterPro"/>
</dbReference>
<dbReference type="InterPro" id="IPR020667">
    <property type="entry name" value="DNA_mismatch_repair_MutL"/>
</dbReference>
<dbReference type="OrthoDB" id="9763467at2"/>
<dbReference type="AlphaFoldDB" id="F4LIN9"/>
<dbReference type="HOGENOM" id="CLU_004131_4_1_12"/>
<dbReference type="Gene3D" id="3.30.565.10">
    <property type="entry name" value="Histidine kinase-like ATPase, C-terminal domain"/>
    <property type="match status" value="1"/>
</dbReference>
<dbReference type="Pfam" id="PF01119">
    <property type="entry name" value="DNA_mis_repair"/>
    <property type="match status" value="1"/>
</dbReference>
<dbReference type="Pfam" id="PF13589">
    <property type="entry name" value="HATPase_c_3"/>
    <property type="match status" value="1"/>
</dbReference>
<dbReference type="KEGG" id="tbe:Trebr_1844"/>
<dbReference type="EMBL" id="CP002696">
    <property type="protein sequence ID" value="AEE17264.1"/>
    <property type="molecule type" value="Genomic_DNA"/>
</dbReference>
<dbReference type="InterPro" id="IPR002099">
    <property type="entry name" value="MutL/Mlh/PMS"/>
</dbReference>
<dbReference type="PROSITE" id="PS00058">
    <property type="entry name" value="DNA_MISMATCH_REPAIR_1"/>
    <property type="match status" value="1"/>
</dbReference>
<dbReference type="InterPro" id="IPR020568">
    <property type="entry name" value="Ribosomal_Su5_D2-typ_SF"/>
</dbReference>
<sequence>MTGERKPVRTLPPEVARKIAAGEVIDRPNAIVRELLDNAVDSGADSIVTEITGGGIDCIRVADNGSGMTKEDLENCARPHATSKITSETDLMNLSTLGFRGEALSSIAAVSRLRITSACEGSAWRLEASVVRDHLITPADLPRGTVVQSEALFENFPARRMFLKRPAAEALMCRQTFVEKALPRTDISFHFVQDGKRKLDLPKGQTLAERFTAALDLPESPALFYELHGSAALSAAGDAPNAADNSALPSDSVPNREDDAPSRTDGRRCDWKFTIIIGEPAVSRQDKKLLFIYVNGRRINEYSLMQAIEYGAQGYFPNGTHPAAALFLEMDPALVDFNIHPAKREARFKDIAPVHRAVSATVRDFFRSHTVAHLAAQTASYCRIQPELEARPETVPADGSVKNFSAASAAAENAAPAADFAPQYGAHSGDAAPSGASDNRRRFFRDSFGELEVRQSEPAYALPGDGSAATYGTASHEPSCELPHDGTVHGAAAGFGHDTAAAGVRYIGTALGVFLAAEKDGNLYLIDQHAAHERILYNAFIAQAGRKQALLVPYVVETADAREDEYLHSIGEQLDRAGFEAADCGGGRWEFSAVPIQWKGTERDLAADLLAERIAPAELIASLAATSSCRAAVKDGDVLDADSAQRLAEQALALSDPHCPHGRPLWKKISREELFAAVKRT</sequence>
<dbReference type="CDD" id="cd16926">
    <property type="entry name" value="HATPase_MutL-MLH-PMS-like"/>
    <property type="match status" value="1"/>
</dbReference>
<dbReference type="CDD" id="cd00782">
    <property type="entry name" value="MutL_Trans"/>
    <property type="match status" value="1"/>
</dbReference>
<dbReference type="InterPro" id="IPR013507">
    <property type="entry name" value="DNA_mismatch_S5_2-like"/>
</dbReference>
<feature type="compositionally biased region" description="Polar residues" evidence="6">
    <location>
        <begin position="243"/>
        <end position="253"/>
    </location>
</feature>
<evidence type="ECO:0000259" key="7">
    <source>
        <dbReference type="SMART" id="SM00853"/>
    </source>
</evidence>
<evidence type="ECO:0000256" key="3">
    <source>
        <dbReference type="ARBA" id="ARBA00022763"/>
    </source>
</evidence>
<dbReference type="NCBIfam" id="TIGR00585">
    <property type="entry name" value="mutl"/>
    <property type="match status" value="1"/>
</dbReference>
<evidence type="ECO:0000313" key="10">
    <source>
        <dbReference type="Proteomes" id="UP000006546"/>
    </source>
</evidence>
<keyword evidence="10" id="KW-1185">Reference proteome</keyword>
<dbReference type="Proteomes" id="UP000006546">
    <property type="component" value="Chromosome"/>
</dbReference>
<proteinExistence type="inferred from homology"/>
<feature type="region of interest" description="Disordered" evidence="6">
    <location>
        <begin position="236"/>
        <end position="265"/>
    </location>
</feature>
<dbReference type="InterPro" id="IPR042120">
    <property type="entry name" value="MutL_C_dimsub"/>
</dbReference>
<protein>
    <recommendedName>
        <fullName evidence="2 5">DNA mismatch repair protein MutL</fullName>
    </recommendedName>
</protein>
<evidence type="ECO:0000313" key="9">
    <source>
        <dbReference type="EMBL" id="AEE17264.1"/>
    </source>
</evidence>
<dbReference type="InterPro" id="IPR014762">
    <property type="entry name" value="DNA_mismatch_repair_CS"/>
</dbReference>